<dbReference type="SUPFAM" id="SSF53474">
    <property type="entry name" value="alpha/beta-Hydrolases"/>
    <property type="match status" value="1"/>
</dbReference>
<dbReference type="OrthoDB" id="7208816at2"/>
<gene>
    <name evidence="6" type="primary">phaC</name>
    <name evidence="6" type="ORF">DU000_01665</name>
</gene>
<evidence type="ECO:0000313" key="6">
    <source>
        <dbReference type="EMBL" id="RCS59463.1"/>
    </source>
</evidence>
<keyword evidence="4" id="KW-0012">Acyltransferase</keyword>
<evidence type="ECO:0000259" key="5">
    <source>
        <dbReference type="Pfam" id="PF07167"/>
    </source>
</evidence>
<dbReference type="Proteomes" id="UP000252357">
    <property type="component" value="Unassembled WGS sequence"/>
</dbReference>
<reference evidence="6 7" key="1">
    <citation type="journal article" date="2018" name="Int. J. Syst. Evol. Microbiol.">
        <title>Parvibium lacunae gen. nov., sp. nov., a new member of the family Alcaligenaceae isolated from a freshwater pond.</title>
        <authorList>
            <person name="Chen W.M."/>
            <person name="Xie P.B."/>
            <person name="Hsu M.Y."/>
            <person name="Sheu S.Y."/>
        </authorList>
    </citation>
    <scope>NUCLEOTIDE SEQUENCE [LARGE SCALE GENOMIC DNA]</scope>
    <source>
        <strain evidence="6 7">KMB9</strain>
    </source>
</reference>
<keyword evidence="3" id="KW-0808">Transferase</keyword>
<evidence type="ECO:0000313" key="7">
    <source>
        <dbReference type="Proteomes" id="UP000252357"/>
    </source>
</evidence>
<keyword evidence="2" id="KW-0963">Cytoplasm</keyword>
<comment type="caution">
    <text evidence="6">The sequence shown here is derived from an EMBL/GenBank/DDBJ whole genome shotgun (WGS) entry which is preliminary data.</text>
</comment>
<dbReference type="NCBIfam" id="TIGR01838">
    <property type="entry name" value="PHA_synth_I"/>
    <property type="match status" value="1"/>
</dbReference>
<evidence type="ECO:0000256" key="2">
    <source>
        <dbReference type="ARBA" id="ARBA00022490"/>
    </source>
</evidence>
<comment type="subcellular location">
    <subcellularLocation>
        <location evidence="1">Cytoplasm</location>
    </subcellularLocation>
</comment>
<dbReference type="RefSeq" id="WP_114401613.1">
    <property type="nucleotide sequence ID" value="NZ_QPGB01000001.1"/>
</dbReference>
<dbReference type="InterPro" id="IPR051321">
    <property type="entry name" value="PHA/PHB_synthase"/>
</dbReference>
<dbReference type="InterPro" id="IPR029058">
    <property type="entry name" value="AB_hydrolase_fold"/>
</dbReference>
<name>A0A368L737_9BURK</name>
<sequence length="616" mass="68892">MQAAWQQWWQQWSASTAGGALPNPHAALNQAGLQQWAGWWGKQLAEHWPHLSTQIPGQSSPNSAVSAVQQSFPAALWAQYAVHLDPQAQLRLQQEYSQEMTELWSAWQAQQEADGLSDRRFAAQAWHDHGMNELNAMVYLLNAKYLLKLADQVEGDIKTKNKIRFALQQWIDAVAPSNFLVTNPEAQQRIIETKGESLRVGMENMLDDLRKGRISQTDESAFEVGKNVATTPGQVVFQNPLFQLIQYRAQTPEVGARPLLIVPPCINKYYILDLQPDNSLVNYCVQQGHTVFLVSWANAMPEHAGLTWDDYVADGVIEAIHTVQQISRQETINVLGFCVGGTLLATALSTMAARGDHAVASLTLLTTMLDFTDVGALDVYIDEAQVALREQTIGNGGLLPGRDLASAFSSLRPNDLIWNYVVNNYLKGQRPPAFDLLYWNSDSTNLPGPMFCWYLRNTYLENKLREPGKARVCGEPVDFSRIQVPTYVLAAREDHIVPWQSAYLSAQLLGAARKERVRFALAASGHIAGVINPASKNKRSYWLMEQPSQKNAESSLPESSSDWLNHATEHPGSWWRDWQNWLTAYRGPEVTSPTQLGSRKFMPLEAAPGTYVKVRA</sequence>
<dbReference type="Gene3D" id="3.40.50.1820">
    <property type="entry name" value="alpha/beta hydrolase"/>
    <property type="match status" value="1"/>
</dbReference>
<dbReference type="GO" id="GO:0042619">
    <property type="term" value="P:poly-hydroxybutyrate biosynthetic process"/>
    <property type="evidence" value="ECO:0007669"/>
    <property type="project" value="InterPro"/>
</dbReference>
<dbReference type="InterPro" id="IPR010941">
    <property type="entry name" value="PhaC_N"/>
</dbReference>
<evidence type="ECO:0000256" key="4">
    <source>
        <dbReference type="ARBA" id="ARBA00023315"/>
    </source>
</evidence>
<dbReference type="InterPro" id="IPR010963">
    <property type="entry name" value="PHA_synth_I"/>
</dbReference>
<dbReference type="AlphaFoldDB" id="A0A368L737"/>
<evidence type="ECO:0000256" key="3">
    <source>
        <dbReference type="ARBA" id="ARBA00022679"/>
    </source>
</evidence>
<dbReference type="PANTHER" id="PTHR36837:SF5">
    <property type="entry name" value="POLY-3-HYDROXYBUTYRATE SYNTHASE"/>
    <property type="match status" value="1"/>
</dbReference>
<organism evidence="6 7">
    <name type="scientific">Parvibium lacunae</name>
    <dbReference type="NCBI Taxonomy" id="1888893"/>
    <lineage>
        <taxon>Bacteria</taxon>
        <taxon>Pseudomonadati</taxon>
        <taxon>Pseudomonadota</taxon>
        <taxon>Betaproteobacteria</taxon>
        <taxon>Burkholderiales</taxon>
        <taxon>Alcaligenaceae</taxon>
        <taxon>Parvibium</taxon>
    </lineage>
</organism>
<dbReference type="GO" id="GO:0016746">
    <property type="term" value="F:acyltransferase activity"/>
    <property type="evidence" value="ECO:0007669"/>
    <property type="project" value="UniProtKB-KW"/>
</dbReference>
<dbReference type="GO" id="GO:0005737">
    <property type="term" value="C:cytoplasm"/>
    <property type="evidence" value="ECO:0007669"/>
    <property type="project" value="UniProtKB-SubCell"/>
</dbReference>
<feature type="domain" description="Poly-beta-hydroxybutyrate polymerase N-terminal" evidence="5">
    <location>
        <begin position="118"/>
        <end position="284"/>
    </location>
</feature>
<evidence type="ECO:0000256" key="1">
    <source>
        <dbReference type="ARBA" id="ARBA00004496"/>
    </source>
</evidence>
<accession>A0A368L737</accession>
<keyword evidence="7" id="KW-1185">Reference proteome</keyword>
<proteinExistence type="predicted"/>
<protein>
    <submittedName>
        <fullName evidence="6">Class I poly(R)-hydroxyalkanoic acid synthase</fullName>
    </submittedName>
</protein>
<dbReference type="EMBL" id="QPGB01000001">
    <property type="protein sequence ID" value="RCS59463.1"/>
    <property type="molecule type" value="Genomic_DNA"/>
</dbReference>
<dbReference type="Pfam" id="PF07167">
    <property type="entry name" value="PhaC_N"/>
    <property type="match status" value="1"/>
</dbReference>
<dbReference type="PANTHER" id="PTHR36837">
    <property type="entry name" value="POLY(3-HYDROXYALKANOATE) POLYMERASE SUBUNIT PHAC"/>
    <property type="match status" value="1"/>
</dbReference>